<keyword evidence="7 12" id="KW-1133">Transmembrane helix</keyword>
<feature type="transmembrane region" description="Helical" evidence="12">
    <location>
        <begin position="171"/>
        <end position="195"/>
    </location>
</feature>
<feature type="transmembrane region" description="Helical" evidence="12">
    <location>
        <begin position="12"/>
        <end position="31"/>
    </location>
</feature>
<reference evidence="13 14" key="2">
    <citation type="submission" date="2018-11" db="EMBL/GenBank/DDBJ databases">
        <authorList>
            <consortium name="Pathogen Informatics"/>
        </authorList>
    </citation>
    <scope>NUCLEOTIDE SEQUENCE [LARGE SCALE GENOMIC DNA]</scope>
    <source>
        <strain evidence="13 14">NST_G2</strain>
    </source>
</reference>
<keyword evidence="8 10" id="KW-0472">Membrane</keyword>
<evidence type="ECO:0000256" key="3">
    <source>
        <dbReference type="ARBA" id="ARBA00009010"/>
    </source>
</evidence>
<evidence type="ECO:0000256" key="12">
    <source>
        <dbReference type="SAM" id="Phobius"/>
    </source>
</evidence>
<comment type="similarity">
    <text evidence="3 10">Belongs to the membrane-bound acyltransferase family. Sterol o-acyltransferase subfamily.</text>
</comment>
<keyword evidence="6 10" id="KW-0256">Endoplasmic reticulum</keyword>
<evidence type="ECO:0000256" key="5">
    <source>
        <dbReference type="ARBA" id="ARBA00022692"/>
    </source>
</evidence>
<evidence type="ECO:0000256" key="1">
    <source>
        <dbReference type="ARBA" id="ARBA00004477"/>
    </source>
</evidence>
<evidence type="ECO:0000313" key="15">
    <source>
        <dbReference type="WBParaSite" id="SSLN_0000528701-mRNA-1"/>
    </source>
</evidence>
<dbReference type="STRING" id="70667.A0A183SLM6"/>
<feature type="transmembrane region" description="Helical" evidence="12">
    <location>
        <begin position="561"/>
        <end position="579"/>
    </location>
</feature>
<dbReference type="GO" id="GO:0005789">
    <property type="term" value="C:endoplasmic reticulum membrane"/>
    <property type="evidence" value="ECO:0007669"/>
    <property type="project" value="UniProtKB-SubCell"/>
</dbReference>
<feature type="transmembrane region" description="Helical" evidence="12">
    <location>
        <begin position="530"/>
        <end position="549"/>
    </location>
</feature>
<dbReference type="InterPro" id="IPR014371">
    <property type="entry name" value="Oat_ACAT_DAG_ARE"/>
</dbReference>
<evidence type="ECO:0000313" key="14">
    <source>
        <dbReference type="Proteomes" id="UP000275846"/>
    </source>
</evidence>
<evidence type="ECO:0000256" key="2">
    <source>
        <dbReference type="ARBA" id="ARBA00005189"/>
    </source>
</evidence>
<dbReference type="EMBL" id="UYSU01033124">
    <property type="protein sequence ID" value="VDL91509.1"/>
    <property type="molecule type" value="Genomic_DNA"/>
</dbReference>
<feature type="transmembrane region" description="Helical" evidence="12">
    <location>
        <begin position="43"/>
        <end position="61"/>
    </location>
</feature>
<feature type="transmembrane region" description="Helical" evidence="12">
    <location>
        <begin position="497"/>
        <end position="518"/>
    </location>
</feature>
<feature type="active site" evidence="11">
    <location>
        <position position="519"/>
    </location>
</feature>
<gene>
    <name evidence="13" type="ORF">SSLN_LOCUS5124</name>
</gene>
<protein>
    <recommendedName>
        <fullName evidence="10">O-acyltransferase</fullName>
    </recommendedName>
</protein>
<dbReference type="PANTHER" id="PTHR10408">
    <property type="entry name" value="STEROL O-ACYLTRANSFERASE"/>
    <property type="match status" value="1"/>
</dbReference>
<dbReference type="GO" id="GO:0019432">
    <property type="term" value="P:triglyceride biosynthetic process"/>
    <property type="evidence" value="ECO:0007669"/>
    <property type="project" value="TreeGrafter"/>
</dbReference>
<feature type="transmembrane region" description="Helical" evidence="12">
    <location>
        <begin position="436"/>
        <end position="454"/>
    </location>
</feature>
<accession>A0A183SLM6</accession>
<dbReference type="PANTHER" id="PTHR10408:SF7">
    <property type="entry name" value="DIACYLGLYCEROL O-ACYLTRANSFERASE 1"/>
    <property type="match status" value="1"/>
</dbReference>
<sequence length="590" mass="67703">MMESLLSTESGFTNFRGFVNWGLILLLIFGGKMVLNNFNRACFITAFLSVVNVHIFIGFFIERIMSQFSLPQSIYIFSVSLNLCACILFPTIVVLANDWSPSVNFQGCIHADRLLSVSMRVARQVLKKSDPGKSPPAERLAFPDLRQGLVQSIDIKYISCPSSLSRLMDCLLPSILFSLTVFTSPVLMLYIIVFLKLWSYAMVNTWCRTARAKALAAATSEQMGQLALSAADRMHLLANAAQSDHQRSQYAAPKKGAANTGTASQLMLKKEERSTHYLMECEYSFYNLNEELNNTGVDFFLLLAPSLAVRTFSVSRRTKVSGSQKYVDCADFDELTKRSLKLRLTQYPDNLTFGDIYYFLFAPTLCYELNFPQTFSIRKRFLLKRVLELICLVQLILLLIQQWMVPALQKSVSPFIRSRSTYVVEHLLNIAIPNHVLWLLGFYAFFHSYLNVVAEMMKFGDRRFYEDWWNATSVPSFWSSWNIPVHRWCRRHVYKPILSMGFSRFWAGTVVFFVSAIFHELLVSVPLKMLRLWAFLGMLGQQPYALLVYHFCPQGGKTGNIAVWLTLIVGQPLALYMYFHDYYVQQQQKQ</sequence>
<evidence type="ECO:0000256" key="6">
    <source>
        <dbReference type="ARBA" id="ARBA00022824"/>
    </source>
</evidence>
<evidence type="ECO:0000256" key="4">
    <source>
        <dbReference type="ARBA" id="ARBA00022679"/>
    </source>
</evidence>
<organism evidence="15">
    <name type="scientific">Schistocephalus solidus</name>
    <name type="common">Tapeworm</name>
    <dbReference type="NCBI Taxonomy" id="70667"/>
    <lineage>
        <taxon>Eukaryota</taxon>
        <taxon>Metazoa</taxon>
        <taxon>Spiralia</taxon>
        <taxon>Lophotrochozoa</taxon>
        <taxon>Platyhelminthes</taxon>
        <taxon>Cestoda</taxon>
        <taxon>Eucestoda</taxon>
        <taxon>Diphyllobothriidea</taxon>
        <taxon>Diphyllobothriidae</taxon>
        <taxon>Schistocephalus</taxon>
    </lineage>
</organism>
<dbReference type="WBParaSite" id="SSLN_0000528701-mRNA-1">
    <property type="protein sequence ID" value="SSLN_0000528701-mRNA-1"/>
    <property type="gene ID" value="SSLN_0000528701"/>
</dbReference>
<name>A0A183SLM6_SCHSO</name>
<dbReference type="GO" id="GO:0004144">
    <property type="term" value="F:diacylglycerol O-acyltransferase activity"/>
    <property type="evidence" value="ECO:0007669"/>
    <property type="project" value="TreeGrafter"/>
</dbReference>
<proteinExistence type="inferred from homology"/>
<comment type="subcellular location">
    <subcellularLocation>
        <location evidence="1 10">Endoplasmic reticulum membrane</location>
        <topology evidence="1 10">Multi-pass membrane protein</topology>
    </subcellularLocation>
</comment>
<evidence type="ECO:0000256" key="8">
    <source>
        <dbReference type="ARBA" id="ARBA00023136"/>
    </source>
</evidence>
<reference evidence="15" key="1">
    <citation type="submission" date="2016-06" db="UniProtKB">
        <authorList>
            <consortium name="WormBaseParasite"/>
        </authorList>
    </citation>
    <scope>IDENTIFICATION</scope>
</reference>
<feature type="transmembrane region" description="Helical" evidence="12">
    <location>
        <begin position="73"/>
        <end position="96"/>
    </location>
</feature>
<evidence type="ECO:0000256" key="9">
    <source>
        <dbReference type="ARBA" id="ARBA00023315"/>
    </source>
</evidence>
<keyword evidence="5 12" id="KW-0812">Transmembrane</keyword>
<dbReference type="Pfam" id="PF03062">
    <property type="entry name" value="MBOAT"/>
    <property type="match status" value="1"/>
</dbReference>
<dbReference type="PIRSF" id="PIRSF000439">
    <property type="entry name" value="Oat_ACAT_DAG_ARE"/>
    <property type="match status" value="1"/>
</dbReference>
<evidence type="ECO:0000313" key="13">
    <source>
        <dbReference type="EMBL" id="VDL91509.1"/>
    </source>
</evidence>
<evidence type="ECO:0000256" key="7">
    <source>
        <dbReference type="ARBA" id="ARBA00022989"/>
    </source>
</evidence>
<dbReference type="InterPro" id="IPR004299">
    <property type="entry name" value="MBOAT_fam"/>
</dbReference>
<keyword evidence="14" id="KW-1185">Reference proteome</keyword>
<dbReference type="AlphaFoldDB" id="A0A183SLM6"/>
<comment type="pathway">
    <text evidence="2">Lipid metabolism.</text>
</comment>
<dbReference type="Proteomes" id="UP000275846">
    <property type="component" value="Unassembled WGS sequence"/>
</dbReference>
<dbReference type="OrthoDB" id="10039049at2759"/>
<keyword evidence="4 10" id="KW-0808">Transferase</keyword>
<dbReference type="UniPathway" id="UPA00230"/>
<keyword evidence="9 10" id="KW-0012">Acyltransferase</keyword>
<evidence type="ECO:0000256" key="10">
    <source>
        <dbReference type="PIRNR" id="PIRNR000439"/>
    </source>
</evidence>
<feature type="transmembrane region" description="Helical" evidence="12">
    <location>
        <begin position="386"/>
        <end position="405"/>
    </location>
</feature>
<evidence type="ECO:0000256" key="11">
    <source>
        <dbReference type="PIRSR" id="PIRSR000439-1"/>
    </source>
</evidence>